<evidence type="ECO:0000313" key="12">
    <source>
        <dbReference type="Proteomes" id="UP001203410"/>
    </source>
</evidence>
<dbReference type="SUPFAM" id="SSF55781">
    <property type="entry name" value="GAF domain-like"/>
    <property type="match status" value="1"/>
</dbReference>
<dbReference type="Gene3D" id="3.30.450.40">
    <property type="match status" value="1"/>
</dbReference>
<dbReference type="InterPro" id="IPR003018">
    <property type="entry name" value="GAF"/>
</dbReference>
<name>A0ABT0RX23_9SPHN</name>
<keyword evidence="6" id="KW-0418">Kinase</keyword>
<keyword evidence="9" id="KW-0175">Coiled coil</keyword>
<sequence length="448" mass="48641">MTDETFARPDYGPSGAGAVRFFEGFPECLPEEVAAKWQCVVDTIAVLLGVPAGLIMHVRDEKIEVAVASSGGSHPYHVGDSEHLAESGLYCETVVCTGDRLLVADALADELWKDNPDVKFGMIAYLGFPIHWPDGRPFGTLCALDTKPNHFGQIFERLLIQFRDLIEQDLAMLCESLSLTQRLTQEREEARNAASAARAELATAAKLSVIGQLAGSIVHEIGQPLASIRLHAAAALSWLERDPSQLDEAITSIQQLRVAVDDAFELVASLRAQARRVPAAMKSLELNEIVSKVVVLARRDLSSMGVHCELHLDKKGTCLQGDRLQIEQLIMNLVQNAGRALQRVSDRPRRVRVSTTAGAEGWTLVVEDNGPGIEPAIAGMIFEPLFTTEETGLGLGLSICKSIVEGHHGTICVEERDTGPGARFRIALPIKNWVQTIDSLCGEAAAEE</sequence>
<keyword evidence="5" id="KW-0547">Nucleotide-binding</keyword>
<feature type="coiled-coil region" evidence="9">
    <location>
        <begin position="180"/>
        <end position="207"/>
    </location>
</feature>
<dbReference type="GO" id="GO:0005524">
    <property type="term" value="F:ATP binding"/>
    <property type="evidence" value="ECO:0007669"/>
    <property type="project" value="UniProtKB-KW"/>
</dbReference>
<evidence type="ECO:0000256" key="9">
    <source>
        <dbReference type="SAM" id="Coils"/>
    </source>
</evidence>
<dbReference type="Gene3D" id="1.10.287.130">
    <property type="match status" value="1"/>
</dbReference>
<dbReference type="InterPro" id="IPR029016">
    <property type="entry name" value="GAF-like_dom_sf"/>
</dbReference>
<accession>A0ABT0RX23</accession>
<evidence type="ECO:0000256" key="1">
    <source>
        <dbReference type="ARBA" id="ARBA00000085"/>
    </source>
</evidence>
<dbReference type="PRINTS" id="PR00344">
    <property type="entry name" value="BCTRLSENSOR"/>
</dbReference>
<dbReference type="SMART" id="SM00387">
    <property type="entry name" value="HATPase_c"/>
    <property type="match status" value="1"/>
</dbReference>
<dbReference type="RefSeq" id="WP_249904963.1">
    <property type="nucleotide sequence ID" value="NZ_JAMGBA010000003.1"/>
</dbReference>
<feature type="domain" description="Histidine kinase" evidence="10">
    <location>
        <begin position="216"/>
        <end position="432"/>
    </location>
</feature>
<keyword evidence="12" id="KW-1185">Reference proteome</keyword>
<dbReference type="SMART" id="SM00065">
    <property type="entry name" value="GAF"/>
    <property type="match status" value="1"/>
</dbReference>
<dbReference type="Pfam" id="PF02518">
    <property type="entry name" value="HATPase_c"/>
    <property type="match status" value="1"/>
</dbReference>
<evidence type="ECO:0000256" key="3">
    <source>
        <dbReference type="ARBA" id="ARBA00022553"/>
    </source>
</evidence>
<dbReference type="Pfam" id="PF01590">
    <property type="entry name" value="GAF"/>
    <property type="match status" value="1"/>
</dbReference>
<comment type="catalytic activity">
    <reaction evidence="1">
        <text>ATP + protein L-histidine = ADP + protein N-phospho-L-histidine.</text>
        <dbReference type="EC" id="2.7.13.3"/>
    </reaction>
</comment>
<evidence type="ECO:0000256" key="7">
    <source>
        <dbReference type="ARBA" id="ARBA00022840"/>
    </source>
</evidence>
<dbReference type="PANTHER" id="PTHR43065:SF10">
    <property type="entry name" value="PEROXIDE STRESS-ACTIVATED HISTIDINE KINASE MAK3"/>
    <property type="match status" value="1"/>
</dbReference>
<evidence type="ECO:0000256" key="4">
    <source>
        <dbReference type="ARBA" id="ARBA00022679"/>
    </source>
</evidence>
<evidence type="ECO:0000256" key="8">
    <source>
        <dbReference type="ARBA" id="ARBA00023012"/>
    </source>
</evidence>
<keyword evidence="8" id="KW-0902">Two-component regulatory system</keyword>
<keyword evidence="4" id="KW-0808">Transferase</keyword>
<evidence type="ECO:0000259" key="10">
    <source>
        <dbReference type="PROSITE" id="PS50109"/>
    </source>
</evidence>
<dbReference type="Gene3D" id="3.30.565.10">
    <property type="entry name" value="Histidine kinase-like ATPase, C-terminal domain"/>
    <property type="match status" value="1"/>
</dbReference>
<dbReference type="InterPro" id="IPR003594">
    <property type="entry name" value="HATPase_dom"/>
</dbReference>
<evidence type="ECO:0000256" key="2">
    <source>
        <dbReference type="ARBA" id="ARBA00012438"/>
    </source>
</evidence>
<dbReference type="PROSITE" id="PS50109">
    <property type="entry name" value="HIS_KIN"/>
    <property type="match status" value="1"/>
</dbReference>
<dbReference type="InterPro" id="IPR004358">
    <property type="entry name" value="Sig_transdc_His_kin-like_C"/>
</dbReference>
<evidence type="ECO:0000256" key="6">
    <source>
        <dbReference type="ARBA" id="ARBA00022777"/>
    </source>
</evidence>
<comment type="caution">
    <text evidence="11">The sequence shown here is derived from an EMBL/GenBank/DDBJ whole genome shotgun (WGS) entry which is preliminary data.</text>
</comment>
<dbReference type="CDD" id="cd00082">
    <property type="entry name" value="HisKA"/>
    <property type="match status" value="1"/>
</dbReference>
<dbReference type="SMART" id="SM00388">
    <property type="entry name" value="HisKA"/>
    <property type="match status" value="1"/>
</dbReference>
<keyword evidence="3" id="KW-0597">Phosphoprotein</keyword>
<dbReference type="EMBL" id="JAMGBA010000003">
    <property type="protein sequence ID" value="MCL6699506.1"/>
    <property type="molecule type" value="Genomic_DNA"/>
</dbReference>
<dbReference type="SUPFAM" id="SSF55874">
    <property type="entry name" value="ATPase domain of HSP90 chaperone/DNA topoisomerase II/histidine kinase"/>
    <property type="match status" value="1"/>
</dbReference>
<dbReference type="Proteomes" id="UP001203410">
    <property type="component" value="Unassembled WGS sequence"/>
</dbReference>
<dbReference type="PANTHER" id="PTHR43065">
    <property type="entry name" value="SENSOR HISTIDINE KINASE"/>
    <property type="match status" value="1"/>
</dbReference>
<reference evidence="11 12" key="1">
    <citation type="submission" date="2022-05" db="EMBL/GenBank/DDBJ databases">
        <authorList>
            <person name="Jo J.-H."/>
            <person name="Im W.-T."/>
        </authorList>
    </citation>
    <scope>NUCLEOTIDE SEQUENCE [LARGE SCALE GENOMIC DNA]</scope>
    <source>
        <strain evidence="11 12">NSE70-1</strain>
    </source>
</reference>
<proteinExistence type="predicted"/>
<dbReference type="InterPro" id="IPR036097">
    <property type="entry name" value="HisK_dim/P_sf"/>
</dbReference>
<dbReference type="InterPro" id="IPR036890">
    <property type="entry name" value="HATPase_C_sf"/>
</dbReference>
<evidence type="ECO:0000313" key="11">
    <source>
        <dbReference type="EMBL" id="MCL6699506.1"/>
    </source>
</evidence>
<organism evidence="11 12">
    <name type="scientific">Sphingomonas caseinilyticus</name>
    <dbReference type="NCBI Taxonomy" id="2908205"/>
    <lineage>
        <taxon>Bacteria</taxon>
        <taxon>Pseudomonadati</taxon>
        <taxon>Pseudomonadota</taxon>
        <taxon>Alphaproteobacteria</taxon>
        <taxon>Sphingomonadales</taxon>
        <taxon>Sphingomonadaceae</taxon>
        <taxon>Sphingomonas</taxon>
    </lineage>
</organism>
<protein>
    <recommendedName>
        <fullName evidence="2">histidine kinase</fullName>
        <ecNumber evidence="2">2.7.13.3</ecNumber>
    </recommendedName>
</protein>
<evidence type="ECO:0000256" key="5">
    <source>
        <dbReference type="ARBA" id="ARBA00022741"/>
    </source>
</evidence>
<gene>
    <name evidence="11" type="ORF">LZ496_12015</name>
</gene>
<dbReference type="InterPro" id="IPR005467">
    <property type="entry name" value="His_kinase_dom"/>
</dbReference>
<dbReference type="InterPro" id="IPR003661">
    <property type="entry name" value="HisK_dim/P_dom"/>
</dbReference>
<dbReference type="SUPFAM" id="SSF47384">
    <property type="entry name" value="Homodimeric domain of signal transducing histidine kinase"/>
    <property type="match status" value="1"/>
</dbReference>
<keyword evidence="7 11" id="KW-0067">ATP-binding</keyword>
<dbReference type="EC" id="2.7.13.3" evidence="2"/>